<evidence type="ECO:0000256" key="5">
    <source>
        <dbReference type="ARBA" id="ARBA00020357"/>
    </source>
</evidence>
<evidence type="ECO:0000256" key="11">
    <source>
        <dbReference type="ARBA" id="ARBA00022753"/>
    </source>
</evidence>
<dbReference type="Pfam" id="PF03983">
    <property type="entry name" value="SHD1"/>
    <property type="match status" value="1"/>
</dbReference>
<dbReference type="GO" id="GO:0030479">
    <property type="term" value="C:actin cortical patch"/>
    <property type="evidence" value="ECO:0007669"/>
    <property type="project" value="UniProtKB-SubCell"/>
</dbReference>
<evidence type="ECO:0000313" key="18">
    <source>
        <dbReference type="EMBL" id="KAF2754281.1"/>
    </source>
</evidence>
<dbReference type="CDD" id="cd11775">
    <property type="entry name" value="SH3_Sla1p_3"/>
    <property type="match status" value="1"/>
</dbReference>
<dbReference type="CDD" id="cd11773">
    <property type="entry name" value="SH3_Sla1p_1"/>
    <property type="match status" value="1"/>
</dbReference>
<evidence type="ECO:0000256" key="16">
    <source>
        <dbReference type="SAM" id="MobiDB-lite"/>
    </source>
</evidence>
<gene>
    <name evidence="18" type="ORF">EJ05DRAFT_514280</name>
</gene>
<reference evidence="18" key="1">
    <citation type="journal article" date="2020" name="Stud. Mycol.">
        <title>101 Dothideomycetes genomes: a test case for predicting lifestyles and emergence of pathogens.</title>
        <authorList>
            <person name="Haridas S."/>
            <person name="Albert R."/>
            <person name="Binder M."/>
            <person name="Bloem J."/>
            <person name="Labutti K."/>
            <person name="Salamov A."/>
            <person name="Andreopoulos B."/>
            <person name="Baker S."/>
            <person name="Barry K."/>
            <person name="Bills G."/>
            <person name="Bluhm B."/>
            <person name="Cannon C."/>
            <person name="Castanera R."/>
            <person name="Culley D."/>
            <person name="Daum C."/>
            <person name="Ezra D."/>
            <person name="Gonzalez J."/>
            <person name="Henrissat B."/>
            <person name="Kuo A."/>
            <person name="Liang C."/>
            <person name="Lipzen A."/>
            <person name="Lutzoni F."/>
            <person name="Magnuson J."/>
            <person name="Mondo S."/>
            <person name="Nolan M."/>
            <person name="Ohm R."/>
            <person name="Pangilinan J."/>
            <person name="Park H.-J."/>
            <person name="Ramirez L."/>
            <person name="Alfaro M."/>
            <person name="Sun H."/>
            <person name="Tritt A."/>
            <person name="Yoshinaga Y."/>
            <person name="Zwiers L.-H."/>
            <person name="Turgeon B."/>
            <person name="Goodwin S."/>
            <person name="Spatafora J."/>
            <person name="Crous P."/>
            <person name="Grigoriev I."/>
        </authorList>
    </citation>
    <scope>NUCLEOTIDE SEQUENCE</scope>
    <source>
        <strain evidence="18">CBS 121739</strain>
    </source>
</reference>
<feature type="compositionally biased region" description="Low complexity" evidence="16">
    <location>
        <begin position="170"/>
        <end position="196"/>
    </location>
</feature>
<dbReference type="InterPro" id="IPR007131">
    <property type="entry name" value="SHD1"/>
</dbReference>
<dbReference type="GO" id="GO:0010008">
    <property type="term" value="C:endosome membrane"/>
    <property type="evidence" value="ECO:0007669"/>
    <property type="project" value="UniProtKB-SubCell"/>
</dbReference>
<evidence type="ECO:0000256" key="1">
    <source>
        <dbReference type="ARBA" id="ARBA00004125"/>
    </source>
</evidence>
<feature type="compositionally biased region" description="Pro residues" evidence="16">
    <location>
        <begin position="826"/>
        <end position="839"/>
    </location>
</feature>
<comment type="subcellular location">
    <subcellularLocation>
        <location evidence="3">Cell membrane</location>
        <topology evidence="3">Peripheral membrane protein</topology>
        <orientation evidence="3">Cytoplasmic side</orientation>
    </subcellularLocation>
    <subcellularLocation>
        <location evidence="2">Cytoplasm</location>
        <location evidence="2">Cytoskeleton</location>
        <location evidence="2">Actin patch</location>
    </subcellularLocation>
    <subcellularLocation>
        <location evidence="1">Endosome membrane</location>
        <topology evidence="1">Peripheral membrane protein</topology>
        <orientation evidence="1">Cytoplasmic side</orientation>
    </subcellularLocation>
</comment>
<evidence type="ECO:0000256" key="14">
    <source>
        <dbReference type="ARBA" id="ARBA00023212"/>
    </source>
</evidence>
<dbReference type="GO" id="GO:0030674">
    <property type="term" value="F:protein-macromolecule adaptor activity"/>
    <property type="evidence" value="ECO:0007669"/>
    <property type="project" value="InterPro"/>
</dbReference>
<comment type="similarity">
    <text evidence="4">Belongs to the SLA1 family.</text>
</comment>
<dbReference type="GO" id="GO:0030833">
    <property type="term" value="P:regulation of actin filament polymerization"/>
    <property type="evidence" value="ECO:0007669"/>
    <property type="project" value="TreeGrafter"/>
</dbReference>
<accession>A0A6A6VZP2</accession>
<dbReference type="CDD" id="cd11774">
    <property type="entry name" value="SH3_Sla1p_2"/>
    <property type="match status" value="1"/>
</dbReference>
<dbReference type="GO" id="GO:0006897">
    <property type="term" value="P:endocytosis"/>
    <property type="evidence" value="ECO:0007669"/>
    <property type="project" value="UniProtKB-KW"/>
</dbReference>
<dbReference type="GO" id="GO:0042802">
    <property type="term" value="F:identical protein binding"/>
    <property type="evidence" value="ECO:0007669"/>
    <property type="project" value="InterPro"/>
</dbReference>
<feature type="compositionally biased region" description="Low complexity" evidence="16">
    <location>
        <begin position="786"/>
        <end position="801"/>
    </location>
</feature>
<evidence type="ECO:0000256" key="7">
    <source>
        <dbReference type="ARBA" id="ARBA00022475"/>
    </source>
</evidence>
<keyword evidence="19" id="KW-1185">Reference proteome</keyword>
<evidence type="ECO:0000256" key="15">
    <source>
        <dbReference type="PROSITE-ProRule" id="PRU00192"/>
    </source>
</evidence>
<evidence type="ECO:0000256" key="13">
    <source>
        <dbReference type="ARBA" id="ARBA00023203"/>
    </source>
</evidence>
<dbReference type="SUPFAM" id="SSF50044">
    <property type="entry name" value="SH3-domain"/>
    <property type="match status" value="3"/>
</dbReference>
<keyword evidence="10" id="KW-0677">Repeat</keyword>
<feature type="compositionally biased region" description="Low complexity" evidence="16">
    <location>
        <begin position="840"/>
        <end position="859"/>
    </location>
</feature>
<dbReference type="Gene3D" id="2.30.30.40">
    <property type="entry name" value="SH3 Domains"/>
    <property type="match status" value="3"/>
</dbReference>
<dbReference type="GO" id="GO:0043130">
    <property type="term" value="F:ubiquitin binding"/>
    <property type="evidence" value="ECO:0007669"/>
    <property type="project" value="InterPro"/>
</dbReference>
<dbReference type="Proteomes" id="UP000799437">
    <property type="component" value="Unassembled WGS sequence"/>
</dbReference>
<feature type="compositionally biased region" description="Polar residues" evidence="16">
    <location>
        <begin position="1115"/>
        <end position="1130"/>
    </location>
</feature>
<keyword evidence="14" id="KW-0206">Cytoskeleton</keyword>
<dbReference type="InterPro" id="IPR035821">
    <property type="entry name" value="Sla1_SH3_3"/>
</dbReference>
<keyword evidence="11" id="KW-0967">Endosome</keyword>
<feature type="domain" description="SH3" evidence="17">
    <location>
        <begin position="70"/>
        <end position="127"/>
    </location>
</feature>
<dbReference type="RefSeq" id="XP_033596732.1">
    <property type="nucleotide sequence ID" value="XM_033748510.1"/>
</dbReference>
<dbReference type="EMBL" id="ML996581">
    <property type="protein sequence ID" value="KAF2754281.1"/>
    <property type="molecule type" value="Genomic_DNA"/>
</dbReference>
<feature type="compositionally biased region" description="Basic and acidic residues" evidence="16">
    <location>
        <begin position="534"/>
        <end position="544"/>
    </location>
</feature>
<sequence>MVFLGIYRAIYDYAPQAETELQIAEGDLLFVLEKSTDDDWWKAKRKASSEEEEEAEGLIPNNYIEEAVPIAKAKAMYDYTRQTDEELSFSEEDLLDVYDTSDPDWTLVGFNGEYGFAPANYIEMSDSPPETPAALAAPAAPAAPAMPPRPTVVEPEDEEDEPNSPPPISGPAAALAQALRGQGAASAGPSAPRSAMSPPPNLSAPPKKKSVQFTPEESDEEIPPPNLPQRPPSQTLSPPITQYASPRTPMSPPTDYDDEDRHYQRSPLSPSGYHLYNIHEMVSHMGKNKKMPMTLGINVPKGTIMISPEKAKNGPEKEWTAEKLTHYSIEGKHVFMELVRPSKSVDFHAGAKDTAQEIVAYLGELAGAARGGGMEDVLAAGSGGQVQKKGKMVYEFMAQGDDEVTVALDDEVIIIDDTKSDEWWQVRRLKNGKEGVVPSSYVEITGTINVSAAPSRSRSDAGLSIVEQNRLEEERLARQATKSQRKNDSRGAEVGPGLRLPERQSSLAQGDPDTKRHSQRKRDSTAKSSSSSKSKPDSSKVRTWTDRTGSFKVDAEFIGLRDNKIHLHKLNGVKIAVPVQKMAIEDLEYVERRTGVSLDEDKPLSEIKRRSTLLKRDNERASKAGITVEKKSDYDWFDFFLSCGVNPQICQTYTSAFEKDQMGEENMADINEKLLRTLGVKEGDILRVMKYLDAKYGRVGGAGDSADAKGGLFSGPGGALRNNTGKGRPAPPVQTNDVVDAKVFEQMTDAAVKQPPPDAQATSLASAPVKQPTNGFDDNAWEVKPSKQPTPAASSPAQQTTSPPPAAQRPPTGAMAELSLLDQPLIPAPPEPKAAPQPPVQQHLPAPQPQPAVLQQPAQTGATQSVFDQVAAATMKGQQQPMAPPRQRPMAPQQTGMPGSLIQPPPQRAASAPQNFQQQQSAFGPPPPLQPQLTGYQPQVQAQVSPAGQSLQELQQQRMQQQNFLQMQPTGFQQQNQFGQFSQPSFQIPQPTGFNQFQQQPQFQPSNGSPFADPPRAPFQPQPTGFQQSFSPMQPQQTGINAFLQPALQPQRTGFQQPSQQTGFGGTSGFTVPPVPPIPTQPTIAPLQPQKTGPAPQIKFGVQPGQKKLVPQPTGRANLSKATPQNPFGF</sequence>
<dbReference type="InterPro" id="IPR036028">
    <property type="entry name" value="SH3-like_dom_sf"/>
</dbReference>
<dbReference type="Pfam" id="PF24081">
    <property type="entry name" value="PH_SLA1"/>
    <property type="match status" value="1"/>
</dbReference>
<dbReference type="Pfam" id="PF00018">
    <property type="entry name" value="SH3_1"/>
    <property type="match status" value="2"/>
</dbReference>
<feature type="compositionally biased region" description="Basic and acidic residues" evidence="16">
    <location>
        <begin position="512"/>
        <end position="525"/>
    </location>
</feature>
<keyword evidence="12" id="KW-0472">Membrane</keyword>
<evidence type="ECO:0000256" key="9">
    <source>
        <dbReference type="ARBA" id="ARBA00022583"/>
    </source>
</evidence>
<keyword evidence="13" id="KW-0009">Actin-binding</keyword>
<dbReference type="PROSITE" id="PS50002">
    <property type="entry name" value="SH3"/>
    <property type="match status" value="3"/>
</dbReference>
<protein>
    <recommendedName>
        <fullName evidence="5">Actin cytoskeleton-regulatory complex protein SLA1</fullName>
    </recommendedName>
</protein>
<dbReference type="Pfam" id="PF14604">
    <property type="entry name" value="SH3_9"/>
    <property type="match status" value="1"/>
</dbReference>
<feature type="region of interest" description="Disordered" evidence="16">
    <location>
        <begin position="1051"/>
        <end position="1130"/>
    </location>
</feature>
<dbReference type="PANTHER" id="PTHR15735:SF19">
    <property type="entry name" value="ACTIN CYTOSKELETON-REGULATORY COMPLEX PROTEIN SLA1"/>
    <property type="match status" value="1"/>
</dbReference>
<dbReference type="GO" id="GO:0005886">
    <property type="term" value="C:plasma membrane"/>
    <property type="evidence" value="ECO:0007669"/>
    <property type="project" value="UniProtKB-SubCell"/>
</dbReference>
<dbReference type="GO" id="GO:0000147">
    <property type="term" value="P:actin cortical patch assembly"/>
    <property type="evidence" value="ECO:0007669"/>
    <property type="project" value="TreeGrafter"/>
</dbReference>
<feature type="domain" description="SH3" evidence="17">
    <location>
        <begin position="2"/>
        <end position="69"/>
    </location>
</feature>
<evidence type="ECO:0000256" key="12">
    <source>
        <dbReference type="ARBA" id="ARBA00023136"/>
    </source>
</evidence>
<proteinExistence type="inferred from homology"/>
<dbReference type="Pfam" id="PF08226">
    <property type="entry name" value="DUF1720"/>
    <property type="match status" value="1"/>
</dbReference>
<evidence type="ECO:0000256" key="2">
    <source>
        <dbReference type="ARBA" id="ARBA00004134"/>
    </source>
</evidence>
<keyword evidence="6 15" id="KW-0728">SH3 domain</keyword>
<dbReference type="InterPro" id="IPR001452">
    <property type="entry name" value="SH3_domain"/>
</dbReference>
<dbReference type="SMART" id="SM00326">
    <property type="entry name" value="SH3"/>
    <property type="match status" value="3"/>
</dbReference>
<dbReference type="InterPro" id="IPR035800">
    <property type="entry name" value="Sla1_SH3_1"/>
</dbReference>
<feature type="region of interest" description="Disordered" evidence="16">
    <location>
        <begin position="752"/>
        <end position="1034"/>
    </location>
</feature>
<evidence type="ECO:0000259" key="17">
    <source>
        <dbReference type="PROSITE" id="PS50002"/>
    </source>
</evidence>
<feature type="region of interest" description="Disordered" evidence="16">
    <location>
        <begin position="703"/>
        <end position="734"/>
    </location>
</feature>
<dbReference type="GO" id="GO:0003779">
    <property type="term" value="F:actin binding"/>
    <property type="evidence" value="ECO:0007669"/>
    <property type="project" value="UniProtKB-KW"/>
</dbReference>
<evidence type="ECO:0000256" key="6">
    <source>
        <dbReference type="ARBA" id="ARBA00022443"/>
    </source>
</evidence>
<feature type="compositionally biased region" description="Polar residues" evidence="16">
    <location>
        <begin position="760"/>
        <end position="776"/>
    </location>
</feature>
<feature type="compositionally biased region" description="Low complexity" evidence="16">
    <location>
        <begin position="1081"/>
        <end position="1090"/>
    </location>
</feature>
<evidence type="ECO:0000256" key="3">
    <source>
        <dbReference type="ARBA" id="ARBA00004413"/>
    </source>
</evidence>
<dbReference type="Gene3D" id="1.10.150.50">
    <property type="entry name" value="Transcription Factor, Ets-1"/>
    <property type="match status" value="1"/>
</dbReference>
<dbReference type="InterPro" id="IPR013761">
    <property type="entry name" value="SAM/pointed_sf"/>
</dbReference>
<feature type="compositionally biased region" description="Low complexity" evidence="16">
    <location>
        <begin position="132"/>
        <end position="143"/>
    </location>
</feature>
<keyword evidence="7" id="KW-1003">Cell membrane</keyword>
<dbReference type="InterPro" id="IPR013182">
    <property type="entry name" value="DUF1720"/>
</dbReference>
<dbReference type="GeneID" id="54489564"/>
<dbReference type="PRINTS" id="PR00452">
    <property type="entry name" value="SH3DOMAIN"/>
</dbReference>
<feature type="region of interest" description="Disordered" evidence="16">
    <location>
        <begin position="477"/>
        <end position="544"/>
    </location>
</feature>
<evidence type="ECO:0000256" key="10">
    <source>
        <dbReference type="ARBA" id="ARBA00022737"/>
    </source>
</evidence>
<feature type="region of interest" description="Disordered" evidence="16">
    <location>
        <begin position="123"/>
        <end position="270"/>
    </location>
</feature>
<feature type="domain" description="SH3" evidence="17">
    <location>
        <begin position="385"/>
        <end position="447"/>
    </location>
</feature>
<name>A0A6A6VZP2_9PEZI</name>
<organism evidence="18 19">
    <name type="scientific">Pseudovirgaria hyperparasitica</name>
    <dbReference type="NCBI Taxonomy" id="470096"/>
    <lineage>
        <taxon>Eukaryota</taxon>
        <taxon>Fungi</taxon>
        <taxon>Dikarya</taxon>
        <taxon>Ascomycota</taxon>
        <taxon>Pezizomycotina</taxon>
        <taxon>Dothideomycetes</taxon>
        <taxon>Dothideomycetes incertae sedis</taxon>
        <taxon>Acrospermales</taxon>
        <taxon>Acrospermaceae</taxon>
        <taxon>Pseudovirgaria</taxon>
    </lineage>
</organism>
<dbReference type="GO" id="GO:0005634">
    <property type="term" value="C:nucleus"/>
    <property type="evidence" value="ECO:0007669"/>
    <property type="project" value="TreeGrafter"/>
</dbReference>
<feature type="compositionally biased region" description="Pro residues" evidence="16">
    <location>
        <begin position="1012"/>
        <end position="1021"/>
    </location>
</feature>
<dbReference type="InterPro" id="IPR056996">
    <property type="entry name" value="PH_SLA1"/>
</dbReference>
<dbReference type="PANTHER" id="PTHR15735">
    <property type="entry name" value="FCH AND DOUBLE SH3 DOMAINS PROTEIN"/>
    <property type="match status" value="1"/>
</dbReference>
<feature type="compositionally biased region" description="Low complexity" evidence="16">
    <location>
        <begin position="1053"/>
        <end position="1062"/>
    </location>
</feature>
<feature type="compositionally biased region" description="Low complexity" evidence="16">
    <location>
        <begin position="949"/>
        <end position="1011"/>
    </location>
</feature>
<evidence type="ECO:0000256" key="8">
    <source>
        <dbReference type="ARBA" id="ARBA00022490"/>
    </source>
</evidence>
<evidence type="ECO:0000256" key="4">
    <source>
        <dbReference type="ARBA" id="ARBA00007948"/>
    </source>
</evidence>
<evidence type="ECO:0000313" key="19">
    <source>
        <dbReference type="Proteomes" id="UP000799437"/>
    </source>
</evidence>
<keyword evidence="9" id="KW-0254">Endocytosis</keyword>
<keyword evidence="8" id="KW-0963">Cytoplasm</keyword>
<feature type="compositionally biased region" description="Polar residues" evidence="16">
    <location>
        <begin position="233"/>
        <end position="245"/>
    </location>
</feature>
<dbReference type="OrthoDB" id="26539at2759"/>
<dbReference type="AlphaFoldDB" id="A0A6A6VZP2"/>
<dbReference type="Gene3D" id="2.30.30.700">
    <property type="entry name" value="SLA1 homology domain 1"/>
    <property type="match status" value="1"/>
</dbReference>